<accession>A0A8E0UX85</accession>
<dbReference type="GO" id="GO:0016491">
    <property type="term" value="F:oxidoreductase activity"/>
    <property type="evidence" value="ECO:0007669"/>
    <property type="project" value="UniProtKB-KW"/>
</dbReference>
<dbReference type="InterPro" id="IPR016164">
    <property type="entry name" value="FAD-linked_Oxase-like_C"/>
</dbReference>
<dbReference type="InterPro" id="IPR006094">
    <property type="entry name" value="Oxid_FAD_bind_N"/>
</dbReference>
<comment type="caution">
    <text evidence="8">The sequence shown here is derived from an EMBL/GenBank/DDBJ whole genome shotgun (WGS) entry which is preliminary data.</text>
</comment>
<evidence type="ECO:0000256" key="4">
    <source>
        <dbReference type="ARBA" id="ARBA00022827"/>
    </source>
</evidence>
<dbReference type="Pfam" id="PF08031">
    <property type="entry name" value="BBE"/>
    <property type="match status" value="1"/>
</dbReference>
<protein>
    <recommendedName>
        <fullName evidence="7">FAD-binding PCMH-type domain-containing protein</fullName>
    </recommendedName>
</protein>
<evidence type="ECO:0000313" key="8">
    <source>
        <dbReference type="EMBL" id="GIC84254.1"/>
    </source>
</evidence>
<keyword evidence="5" id="KW-0560">Oxidoreductase</keyword>
<evidence type="ECO:0000256" key="2">
    <source>
        <dbReference type="ARBA" id="ARBA00022630"/>
    </source>
</evidence>
<dbReference type="Gene3D" id="3.40.462.20">
    <property type="match status" value="1"/>
</dbReference>
<evidence type="ECO:0000256" key="6">
    <source>
        <dbReference type="SAM" id="SignalP"/>
    </source>
</evidence>
<feature type="chain" id="PRO_5034338792" description="FAD-binding PCMH-type domain-containing protein" evidence="6">
    <location>
        <begin position="19"/>
        <end position="490"/>
    </location>
</feature>
<dbReference type="Proteomes" id="UP000036893">
    <property type="component" value="Unassembled WGS sequence"/>
</dbReference>
<dbReference type="InterPro" id="IPR016166">
    <property type="entry name" value="FAD-bd_PCMH"/>
</dbReference>
<dbReference type="PANTHER" id="PTHR42973">
    <property type="entry name" value="BINDING OXIDOREDUCTASE, PUTATIVE (AFU_ORTHOLOGUE AFUA_1G17690)-RELATED"/>
    <property type="match status" value="1"/>
</dbReference>
<proteinExistence type="inferred from homology"/>
<dbReference type="InterPro" id="IPR050416">
    <property type="entry name" value="FAD-linked_Oxidoreductase"/>
</dbReference>
<evidence type="ECO:0000256" key="1">
    <source>
        <dbReference type="ARBA" id="ARBA00005466"/>
    </source>
</evidence>
<dbReference type="GO" id="GO:0071949">
    <property type="term" value="F:FAD binding"/>
    <property type="evidence" value="ECO:0007669"/>
    <property type="project" value="InterPro"/>
</dbReference>
<evidence type="ECO:0000256" key="5">
    <source>
        <dbReference type="ARBA" id="ARBA00023002"/>
    </source>
</evidence>
<dbReference type="InterPro" id="IPR012951">
    <property type="entry name" value="BBE"/>
</dbReference>
<keyword evidence="4" id="KW-0274">FAD</keyword>
<dbReference type="PANTHER" id="PTHR42973:SF32">
    <property type="entry name" value="FAD-LINKED OXIDOREDUCTASE AFOF"/>
    <property type="match status" value="1"/>
</dbReference>
<dbReference type="PROSITE" id="PS51387">
    <property type="entry name" value="FAD_PCMH"/>
    <property type="match status" value="1"/>
</dbReference>
<dbReference type="InterPro" id="IPR016169">
    <property type="entry name" value="FAD-bd_PCMH_sub2"/>
</dbReference>
<name>A0A8E0UX85_9EURO</name>
<sequence length="490" mass="54209">MILYVVPLLVTLTNLVASAATITLRDDGPADFKAIFEPVLSPGARLYLPGDPDYFNMTERWSNLFDPSYIAAIQPATEGDVQNIIKAANEHEIPFLATGSAHSVKPGYTTVKNAVNIDLSQLKNACMDYEKNTITIGPGVLNSQVYDMLYNVKKELPLSTDRCISTLGTMIGGGLGTLYSIRGILADSLVSAHVVTATGELVTASATENPGLFWAIRGAGHNFGIITSATFKMYDQTSGGSSVFGDFVIPNPRNASAFELLKSVDEELPPGVFWGILGDFNHTTKQPELHVRLLVFGDDADAAPHLDKIMALDPEVTFWKNTTWNTYGEETAIMCNRGWNSNMYSMGLKHTDVDTMVAAFTNWSSFSAEHDWFKGLLMIERHSETTVLAVPEEERGVFPWRDTKIQMVFVNYIDDPKYAGILDDFIQPSRAEIQSVMGFENHHSYVNEAYGDEGPEVWYGAWNLPRLVELKQQWDPKNQFGPGMPIPLSL</sequence>
<reference evidence="8" key="1">
    <citation type="journal article" date="2015" name="Genome Announc.">
        <title>Draft Genome Sequence of the Pathogenic Filamentous Fungus Aspergillus udagawae Strain IFM 46973T.</title>
        <authorList>
            <person name="Kusuya Y."/>
            <person name="Takahashi-Nakaguchi A."/>
            <person name="Takahashi H."/>
            <person name="Yaguchi T."/>
        </authorList>
    </citation>
    <scope>NUCLEOTIDE SEQUENCE</scope>
    <source>
        <strain evidence="8">IFM 46973</strain>
    </source>
</reference>
<comment type="similarity">
    <text evidence="1">Belongs to the oxygen-dependent FAD-linked oxidoreductase family.</text>
</comment>
<dbReference type="InterPro" id="IPR036318">
    <property type="entry name" value="FAD-bd_PCMH-like_sf"/>
</dbReference>
<feature type="signal peptide" evidence="6">
    <location>
        <begin position="1"/>
        <end position="18"/>
    </location>
</feature>
<dbReference type="GeneID" id="66987544"/>
<dbReference type="SUPFAM" id="SSF56176">
    <property type="entry name" value="FAD-binding/transporter-associated domain-like"/>
    <property type="match status" value="1"/>
</dbReference>
<evidence type="ECO:0000313" key="9">
    <source>
        <dbReference type="Proteomes" id="UP000036893"/>
    </source>
</evidence>
<dbReference type="Pfam" id="PF01565">
    <property type="entry name" value="FAD_binding_4"/>
    <property type="match status" value="1"/>
</dbReference>
<dbReference type="AlphaFoldDB" id="A0A8E0UX85"/>
<organism evidence="8 9">
    <name type="scientific">Aspergillus udagawae</name>
    <dbReference type="NCBI Taxonomy" id="91492"/>
    <lineage>
        <taxon>Eukaryota</taxon>
        <taxon>Fungi</taxon>
        <taxon>Dikarya</taxon>
        <taxon>Ascomycota</taxon>
        <taxon>Pezizomycotina</taxon>
        <taxon>Eurotiomycetes</taxon>
        <taxon>Eurotiomycetidae</taxon>
        <taxon>Eurotiales</taxon>
        <taxon>Aspergillaceae</taxon>
        <taxon>Aspergillus</taxon>
        <taxon>Aspergillus subgen. Fumigati</taxon>
    </lineage>
</organism>
<dbReference type="EMBL" id="BBXM02000001">
    <property type="protein sequence ID" value="GIC84254.1"/>
    <property type="molecule type" value="Genomic_DNA"/>
</dbReference>
<gene>
    <name evidence="8" type="ORF">Aud_000068</name>
</gene>
<keyword evidence="3 6" id="KW-0732">Signal</keyword>
<dbReference type="Gene3D" id="3.30.465.10">
    <property type="match status" value="1"/>
</dbReference>
<dbReference type="RefSeq" id="XP_043141520.1">
    <property type="nucleotide sequence ID" value="XM_043285585.1"/>
</dbReference>
<keyword evidence="2" id="KW-0285">Flavoprotein</keyword>
<evidence type="ECO:0000256" key="3">
    <source>
        <dbReference type="ARBA" id="ARBA00022729"/>
    </source>
</evidence>
<reference evidence="8" key="2">
    <citation type="submission" date="2021-01" db="EMBL/GenBank/DDBJ databases">
        <title>Pan-genome distribution and transcriptional activeness of fungal secondary metabolism genes in Aspergillus section Fumigati.</title>
        <authorList>
            <person name="Takahashi H."/>
            <person name="Umemura M."/>
            <person name="Ninomiya A."/>
            <person name="Kusuya Y."/>
            <person name="Urayama S."/>
            <person name="Shimizu M."/>
            <person name="Watanabe A."/>
            <person name="Kamei K."/>
            <person name="Yaguchi T."/>
            <person name="Hagiwara D."/>
        </authorList>
    </citation>
    <scope>NUCLEOTIDE SEQUENCE</scope>
    <source>
        <strain evidence="8">IFM 46973</strain>
    </source>
</reference>
<feature type="domain" description="FAD-binding PCMH-type" evidence="7">
    <location>
        <begin position="65"/>
        <end position="236"/>
    </location>
</feature>
<dbReference type="SUPFAM" id="SSF55103">
    <property type="entry name" value="FAD-linked oxidases, C-terminal domain"/>
    <property type="match status" value="1"/>
</dbReference>
<evidence type="ECO:0000259" key="7">
    <source>
        <dbReference type="PROSITE" id="PS51387"/>
    </source>
</evidence>